<sequence length="40" mass="4441">MIQPLRNGDGINKICYLQPSNKNMIQPLRNGEGINKICVG</sequence>
<accession>A0A0A9C9M5</accession>
<dbReference type="AlphaFoldDB" id="A0A0A9C9M5"/>
<reference evidence="1" key="2">
    <citation type="journal article" date="2015" name="Data Brief">
        <title>Shoot transcriptome of the giant reed, Arundo donax.</title>
        <authorList>
            <person name="Barrero R.A."/>
            <person name="Guerrero F.D."/>
            <person name="Moolhuijzen P."/>
            <person name="Goolsby J.A."/>
            <person name="Tidwell J."/>
            <person name="Bellgard S.E."/>
            <person name="Bellgard M.I."/>
        </authorList>
    </citation>
    <scope>NUCLEOTIDE SEQUENCE</scope>
    <source>
        <tissue evidence="1">Shoot tissue taken approximately 20 cm above the soil surface</tissue>
    </source>
</reference>
<name>A0A0A9C9M5_ARUDO</name>
<proteinExistence type="predicted"/>
<dbReference type="EMBL" id="GBRH01225609">
    <property type="protein sequence ID" value="JAD72286.1"/>
    <property type="molecule type" value="Transcribed_RNA"/>
</dbReference>
<organism evidence="1">
    <name type="scientific">Arundo donax</name>
    <name type="common">Giant reed</name>
    <name type="synonym">Donax arundinaceus</name>
    <dbReference type="NCBI Taxonomy" id="35708"/>
    <lineage>
        <taxon>Eukaryota</taxon>
        <taxon>Viridiplantae</taxon>
        <taxon>Streptophyta</taxon>
        <taxon>Embryophyta</taxon>
        <taxon>Tracheophyta</taxon>
        <taxon>Spermatophyta</taxon>
        <taxon>Magnoliopsida</taxon>
        <taxon>Liliopsida</taxon>
        <taxon>Poales</taxon>
        <taxon>Poaceae</taxon>
        <taxon>PACMAD clade</taxon>
        <taxon>Arundinoideae</taxon>
        <taxon>Arundineae</taxon>
        <taxon>Arundo</taxon>
    </lineage>
</organism>
<evidence type="ECO:0000313" key="1">
    <source>
        <dbReference type="EMBL" id="JAD72286.1"/>
    </source>
</evidence>
<protein>
    <submittedName>
        <fullName evidence="1">Uncharacterized protein</fullName>
    </submittedName>
</protein>
<reference evidence="1" key="1">
    <citation type="submission" date="2014-09" db="EMBL/GenBank/DDBJ databases">
        <authorList>
            <person name="Magalhaes I.L.F."/>
            <person name="Oliveira U."/>
            <person name="Santos F.R."/>
            <person name="Vidigal T.H.D.A."/>
            <person name="Brescovit A.D."/>
            <person name="Santos A.J."/>
        </authorList>
    </citation>
    <scope>NUCLEOTIDE SEQUENCE</scope>
    <source>
        <tissue evidence="1">Shoot tissue taken approximately 20 cm above the soil surface</tissue>
    </source>
</reference>